<evidence type="ECO:0000256" key="3">
    <source>
        <dbReference type="ARBA" id="ARBA00022597"/>
    </source>
</evidence>
<dbReference type="RefSeq" id="WP_135118949.1">
    <property type="nucleotide sequence ID" value="NZ_SPQZ01000001.1"/>
</dbReference>
<name>A0A4Y9R9X4_9MICO</name>
<keyword evidence="5" id="KW-0598">Phosphotransferase system</keyword>
<evidence type="ECO:0000259" key="8">
    <source>
        <dbReference type="PROSITE" id="PS51100"/>
    </source>
</evidence>
<dbReference type="GO" id="GO:0009401">
    <property type="term" value="P:phosphoenolpyruvate-dependent sugar phosphotransferase system"/>
    <property type="evidence" value="ECO:0007669"/>
    <property type="project" value="UniProtKB-KW"/>
</dbReference>
<evidence type="ECO:0000313" key="9">
    <source>
        <dbReference type="EMBL" id="TFW00087.1"/>
    </source>
</evidence>
<gene>
    <name evidence="9" type="ORF">E4M00_02535</name>
</gene>
<dbReference type="Pfam" id="PF02302">
    <property type="entry name" value="PTS_IIB"/>
    <property type="match status" value="1"/>
</dbReference>
<dbReference type="PANTHER" id="PTHR34581">
    <property type="entry name" value="PTS SYSTEM N,N'-DIACETYLCHITOBIOSE-SPECIFIC EIIB COMPONENT"/>
    <property type="match status" value="1"/>
</dbReference>
<dbReference type="EMBL" id="SPQZ01000001">
    <property type="protein sequence ID" value="TFW00087.1"/>
    <property type="molecule type" value="Genomic_DNA"/>
</dbReference>
<reference evidence="9 10" key="1">
    <citation type="journal article" date="2018" name="J. Microbiol.">
        <title>Leifsonia flava sp. nov., a novel actinobacterium isolated from the rhizosphere of Aquilegia viridiflora.</title>
        <authorList>
            <person name="Cai Y."/>
            <person name="Tao W.Z."/>
            <person name="Ma Y.J."/>
            <person name="Cheng J."/>
            <person name="Zhang M.Y."/>
            <person name="Zhang Y.X."/>
        </authorList>
    </citation>
    <scope>NUCLEOTIDE SEQUENCE [LARGE SCALE GENOMIC DNA]</scope>
    <source>
        <strain evidence="9 10">SYP-B2174</strain>
    </source>
</reference>
<feature type="modified residue" description="Phosphocysteine; by EIIA" evidence="7">
    <location>
        <position position="7"/>
    </location>
</feature>
<keyword evidence="6" id="KW-0418">Kinase</keyword>
<feature type="domain" description="PTS EIIB type-3" evidence="8">
    <location>
        <begin position="1"/>
        <end position="104"/>
    </location>
</feature>
<dbReference type="InterPro" id="IPR036095">
    <property type="entry name" value="PTS_EIIB-like_sf"/>
</dbReference>
<dbReference type="Gene3D" id="3.40.50.2300">
    <property type="match status" value="1"/>
</dbReference>
<keyword evidence="2" id="KW-0597">Phosphoprotein</keyword>
<dbReference type="SUPFAM" id="SSF52794">
    <property type="entry name" value="PTS system IIB component-like"/>
    <property type="match status" value="1"/>
</dbReference>
<protein>
    <submittedName>
        <fullName evidence="9">PTS IIB subunit</fullName>
    </submittedName>
</protein>
<evidence type="ECO:0000256" key="2">
    <source>
        <dbReference type="ARBA" id="ARBA00022553"/>
    </source>
</evidence>
<dbReference type="InterPro" id="IPR051819">
    <property type="entry name" value="PTS_sugar-specific_EIIB"/>
</dbReference>
<sequence length="104" mass="10618">MKILVVCGAGASSTFVAHRIRRLARERGLEIVVSPTSDSALEDSAQDAAVVLLGAHLAAQADAIRARLAELGDASVVVLPEAAFTDQSGAIALDSALDAVGIRP</sequence>
<dbReference type="Proteomes" id="UP000298127">
    <property type="component" value="Unassembled WGS sequence"/>
</dbReference>
<evidence type="ECO:0000256" key="4">
    <source>
        <dbReference type="ARBA" id="ARBA00022679"/>
    </source>
</evidence>
<evidence type="ECO:0000256" key="6">
    <source>
        <dbReference type="ARBA" id="ARBA00022777"/>
    </source>
</evidence>
<keyword evidence="3" id="KW-0762">Sugar transport</keyword>
<evidence type="ECO:0000256" key="7">
    <source>
        <dbReference type="PROSITE-ProRule" id="PRU00423"/>
    </source>
</evidence>
<comment type="caution">
    <text evidence="9">The sequence shown here is derived from an EMBL/GenBank/DDBJ whole genome shotgun (WGS) entry which is preliminary data.</text>
</comment>
<dbReference type="PROSITE" id="PS51100">
    <property type="entry name" value="PTS_EIIB_TYPE_3"/>
    <property type="match status" value="1"/>
</dbReference>
<keyword evidence="1" id="KW-0813">Transport</keyword>
<dbReference type="GO" id="GO:0016301">
    <property type="term" value="F:kinase activity"/>
    <property type="evidence" value="ECO:0007669"/>
    <property type="project" value="UniProtKB-KW"/>
</dbReference>
<dbReference type="AlphaFoldDB" id="A0A4Y9R9X4"/>
<keyword evidence="10" id="KW-1185">Reference proteome</keyword>
<dbReference type="PANTHER" id="PTHR34581:SF2">
    <property type="entry name" value="PTS SYSTEM N,N'-DIACETYLCHITOBIOSE-SPECIFIC EIIB COMPONENT"/>
    <property type="match status" value="1"/>
</dbReference>
<dbReference type="InterPro" id="IPR003501">
    <property type="entry name" value="PTS_EIIB_2/3"/>
</dbReference>
<dbReference type="InterPro" id="IPR013012">
    <property type="entry name" value="PTS_EIIB_3"/>
</dbReference>
<keyword evidence="4" id="KW-0808">Transferase</keyword>
<accession>A0A4Y9R9X4</accession>
<evidence type="ECO:0000256" key="5">
    <source>
        <dbReference type="ARBA" id="ARBA00022683"/>
    </source>
</evidence>
<proteinExistence type="predicted"/>
<organism evidence="9 10">
    <name type="scientific">Orlajensenia leifsoniae</name>
    <dbReference type="NCBI Taxonomy" id="2561933"/>
    <lineage>
        <taxon>Bacteria</taxon>
        <taxon>Bacillati</taxon>
        <taxon>Actinomycetota</taxon>
        <taxon>Actinomycetes</taxon>
        <taxon>Micrococcales</taxon>
        <taxon>Microbacteriaceae</taxon>
        <taxon>Orlajensenia</taxon>
    </lineage>
</organism>
<evidence type="ECO:0000256" key="1">
    <source>
        <dbReference type="ARBA" id="ARBA00022448"/>
    </source>
</evidence>
<evidence type="ECO:0000313" key="10">
    <source>
        <dbReference type="Proteomes" id="UP000298127"/>
    </source>
</evidence>
<dbReference type="GO" id="GO:0008982">
    <property type="term" value="F:protein-N(PI)-phosphohistidine-sugar phosphotransferase activity"/>
    <property type="evidence" value="ECO:0007669"/>
    <property type="project" value="InterPro"/>
</dbReference>